<name>A0ABY4A486_9BURK</name>
<protein>
    <submittedName>
        <fullName evidence="1">Uncharacterized protein</fullName>
    </submittedName>
</protein>
<dbReference type="RefSeq" id="WP_243490817.1">
    <property type="nucleotide sequence ID" value="NZ_CP063361.1"/>
</dbReference>
<dbReference type="PANTHER" id="PTHR34400">
    <property type="match status" value="1"/>
</dbReference>
<evidence type="ECO:0000313" key="1">
    <source>
        <dbReference type="EMBL" id="UOD29601.1"/>
    </source>
</evidence>
<organism evidence="1 2">
    <name type="scientific">Massilia violaceinigra</name>
    <dbReference type="NCBI Taxonomy" id="2045208"/>
    <lineage>
        <taxon>Bacteria</taxon>
        <taxon>Pseudomonadati</taxon>
        <taxon>Pseudomonadota</taxon>
        <taxon>Betaproteobacteria</taxon>
        <taxon>Burkholderiales</taxon>
        <taxon>Oxalobacteraceae</taxon>
        <taxon>Telluria group</taxon>
        <taxon>Massilia</taxon>
    </lineage>
</organism>
<reference evidence="1 2" key="1">
    <citation type="submission" date="2020-10" db="EMBL/GenBank/DDBJ databases">
        <title>Genome analysis of Massilia species.</title>
        <authorList>
            <person name="Jung D.-H."/>
        </authorList>
    </citation>
    <scope>NUCLEOTIDE SEQUENCE [LARGE SCALE GENOMIC DNA]</scope>
    <source>
        <strain evidence="2">sipir</strain>
    </source>
</reference>
<dbReference type="PANTHER" id="PTHR34400:SF4">
    <property type="entry name" value="MEMBRANE PROTEIN"/>
    <property type="match status" value="1"/>
</dbReference>
<dbReference type="EMBL" id="CP063361">
    <property type="protein sequence ID" value="UOD29601.1"/>
    <property type="molecule type" value="Genomic_DNA"/>
</dbReference>
<gene>
    <name evidence="1" type="ORF">INH39_30140</name>
</gene>
<proteinExistence type="predicted"/>
<dbReference type="Proteomes" id="UP000831532">
    <property type="component" value="Chromosome"/>
</dbReference>
<keyword evidence="2" id="KW-1185">Reference proteome</keyword>
<sequence length="619" mass="65603">MSYLNPLRLHFSGRFQANVSTVNNDPGHFDNATFDPSYQQMQTAAAANGWFNPEGDASWRLLGCAITAAWTPDGAVAASDPVLACQVADANSRVSAKLADLDSEQQMVSEIWGLQVRIADAAGNTLLLGDYTPAAFMDIWNRATGGNSGGDNAAGAMYQSVLTNLQWGDIAGSPFLLALRGAAGSGKLSIKFNVDGINLNFGDPEFMCGRLVGTIGPAAAGEPDHLLLGRQFMAASTQPPAGFFAPQGGINFFAAQVDTSAGCIFLDLGNALSTPTPGGPMSDLGRLTLGVATADGKTPGLGSIEPHGPAGYTDPAWYGRTAGVVVINLTAEQLKAVEEQALVLSGDLAPADAFIMESPLGAFVRADRYVYRLSPGDTVRVPVYATRWGRPFAGADLTFVADAGGLQPSNSINAQDVPNVAVPLSAMPFERSACTDRNGVAWLALAPTDPGTPRYFNGGQDYGIDGQVYGIRVRFTDQRFAYNENQWNFISILLWSDFAPPSPVTWDALQPIFQQYANLYPVMKRFLDLGNFQDVVANAALLKLAFGLDPSNPNAMPVTRDLSPAKRNAILSWLDNPLSGNGAAPARRLRANAAPSPEADAMKARGGKAYAASRRLCLR</sequence>
<evidence type="ECO:0000313" key="2">
    <source>
        <dbReference type="Proteomes" id="UP000831532"/>
    </source>
</evidence>
<accession>A0ABY4A486</accession>